<reference evidence="9" key="1">
    <citation type="journal article" date="2020" name="bioRxiv">
        <title>Hybrid origin of Populus tomentosa Carr. identified through genome sequencing and phylogenomic analysis.</title>
        <authorList>
            <person name="An X."/>
            <person name="Gao K."/>
            <person name="Chen Z."/>
            <person name="Li J."/>
            <person name="Yang X."/>
            <person name="Yang X."/>
            <person name="Zhou J."/>
            <person name="Guo T."/>
            <person name="Zhao T."/>
            <person name="Huang S."/>
            <person name="Miao D."/>
            <person name="Khan W.U."/>
            <person name="Rao P."/>
            <person name="Ye M."/>
            <person name="Lei B."/>
            <person name="Liao W."/>
            <person name="Wang J."/>
            <person name="Ji L."/>
            <person name="Li Y."/>
            <person name="Guo B."/>
            <person name="Mustafa N.S."/>
            <person name="Li S."/>
            <person name="Yun Q."/>
            <person name="Keller S.R."/>
            <person name="Mao J."/>
            <person name="Zhang R."/>
            <person name="Strauss S.H."/>
        </authorList>
    </citation>
    <scope>NUCLEOTIDE SEQUENCE</scope>
    <source>
        <strain evidence="9">GM15</strain>
        <tissue evidence="9">Leaf</tissue>
    </source>
</reference>
<dbReference type="EMBL" id="JAAWWB010000027">
    <property type="protein sequence ID" value="KAG6749271.1"/>
    <property type="molecule type" value="Genomic_DNA"/>
</dbReference>
<keyword evidence="3" id="KW-0677">Repeat</keyword>
<evidence type="ECO:0000256" key="2">
    <source>
        <dbReference type="ARBA" id="ARBA00022692"/>
    </source>
</evidence>
<dbReference type="PANTHER" id="PTHR24186">
    <property type="entry name" value="PROTEIN PHOSPHATASE 1 REGULATORY SUBUNIT"/>
    <property type="match status" value="1"/>
</dbReference>
<feature type="transmembrane region" description="Helical" evidence="7">
    <location>
        <begin position="246"/>
        <end position="266"/>
    </location>
</feature>
<gene>
    <name evidence="9" type="ORF">POTOM_046314</name>
</gene>
<dbReference type="Proteomes" id="UP000886885">
    <property type="component" value="Chromosome 14A"/>
</dbReference>
<evidence type="ECO:0000256" key="6">
    <source>
        <dbReference type="ARBA" id="ARBA00023136"/>
    </source>
</evidence>
<accession>A0A8X8C595</accession>
<evidence type="ECO:0000256" key="3">
    <source>
        <dbReference type="ARBA" id="ARBA00022737"/>
    </source>
</evidence>
<evidence type="ECO:0000259" key="8">
    <source>
        <dbReference type="Pfam" id="PF13962"/>
    </source>
</evidence>
<feature type="transmembrane region" description="Helical" evidence="7">
    <location>
        <begin position="201"/>
        <end position="218"/>
    </location>
</feature>
<keyword evidence="5" id="KW-0040">ANK repeat</keyword>
<feature type="transmembrane region" description="Helical" evidence="7">
    <location>
        <begin position="85"/>
        <end position="108"/>
    </location>
</feature>
<evidence type="ECO:0000256" key="4">
    <source>
        <dbReference type="ARBA" id="ARBA00022989"/>
    </source>
</evidence>
<dbReference type="GO" id="GO:0005886">
    <property type="term" value="C:plasma membrane"/>
    <property type="evidence" value="ECO:0007669"/>
    <property type="project" value="TreeGrafter"/>
</dbReference>
<feature type="transmembrane region" description="Helical" evidence="7">
    <location>
        <begin position="278"/>
        <end position="298"/>
    </location>
</feature>
<feature type="domain" description="PGG" evidence="8">
    <location>
        <begin position="33"/>
        <end position="128"/>
    </location>
</feature>
<keyword evidence="4 7" id="KW-1133">Transmembrane helix</keyword>
<organism evidence="9 10">
    <name type="scientific">Populus tomentosa</name>
    <name type="common">Chinese white poplar</name>
    <dbReference type="NCBI Taxonomy" id="118781"/>
    <lineage>
        <taxon>Eukaryota</taxon>
        <taxon>Viridiplantae</taxon>
        <taxon>Streptophyta</taxon>
        <taxon>Embryophyta</taxon>
        <taxon>Tracheophyta</taxon>
        <taxon>Spermatophyta</taxon>
        <taxon>Magnoliopsida</taxon>
        <taxon>eudicotyledons</taxon>
        <taxon>Gunneridae</taxon>
        <taxon>Pentapetalae</taxon>
        <taxon>rosids</taxon>
        <taxon>fabids</taxon>
        <taxon>Malpighiales</taxon>
        <taxon>Salicaceae</taxon>
        <taxon>Saliceae</taxon>
        <taxon>Populus</taxon>
    </lineage>
</organism>
<name>A0A8X8C595_POPTO</name>
<proteinExistence type="predicted"/>
<feature type="transmembrane region" description="Helical" evidence="7">
    <location>
        <begin position="304"/>
        <end position="324"/>
    </location>
</feature>
<evidence type="ECO:0000256" key="7">
    <source>
        <dbReference type="SAM" id="Phobius"/>
    </source>
</evidence>
<dbReference type="AlphaFoldDB" id="A0A8X8C595"/>
<comment type="subcellular location">
    <subcellularLocation>
        <location evidence="1">Membrane</location>
        <topology evidence="1">Multi-pass membrane protein</topology>
    </subcellularLocation>
</comment>
<evidence type="ECO:0000313" key="9">
    <source>
        <dbReference type="EMBL" id="KAG6749271.1"/>
    </source>
</evidence>
<comment type="caution">
    <text evidence="9">The sequence shown here is derived from an EMBL/GenBank/DDBJ whole genome shotgun (WGS) entry which is preliminary data.</text>
</comment>
<dbReference type="PANTHER" id="PTHR24186:SF37">
    <property type="entry name" value="PGG DOMAIN-CONTAINING PROTEIN"/>
    <property type="match status" value="1"/>
</dbReference>
<keyword evidence="6 7" id="KW-0472">Membrane</keyword>
<evidence type="ECO:0000256" key="5">
    <source>
        <dbReference type="ARBA" id="ARBA00023043"/>
    </source>
</evidence>
<keyword evidence="2 7" id="KW-0812">Transmembrane</keyword>
<keyword evidence="10" id="KW-1185">Reference proteome</keyword>
<evidence type="ECO:0000256" key="1">
    <source>
        <dbReference type="ARBA" id="ARBA00004141"/>
    </source>
</evidence>
<sequence length="353" mass="38478">MGSSTDNKTQTSPLKAIILPTSPPCKTKTTGDDFRNVMLVGAALIATVTFQAGITPPGGVWQSDDNQGHRAGHAVYSDQKVPFQIFLIFNTIALTSSIFLLLCLTFGYPYFLEVLIATVSMMGTYGSGIYCITPYESVSFRLIFVAAPAPVRFKAGSQILGIQSNFSPNLHLSSPGGAIWIPRYPTLYDPNRDSPSDARNVLLVVVALIAAVTFQAGVNPPGGVWQDDGNGTHVAGTAIYASQAGAYYVFVVSNTLALSTCILVITSLTYRFPFHIEIWVATASMMVTYASAVFAVTPRKSVRYRYLLIIASVPFVMRCLGYFFKKYCMIENENQIESREEGDKRVGQEGHQV</sequence>
<dbReference type="OrthoDB" id="656101at2759"/>
<dbReference type="InterPro" id="IPR026961">
    <property type="entry name" value="PGG_dom"/>
</dbReference>
<evidence type="ECO:0000313" key="10">
    <source>
        <dbReference type="Proteomes" id="UP000886885"/>
    </source>
</evidence>
<feature type="domain" description="PGG" evidence="8">
    <location>
        <begin position="197"/>
        <end position="295"/>
    </location>
</feature>
<protein>
    <recommendedName>
        <fullName evidence="8">PGG domain-containing protein</fullName>
    </recommendedName>
</protein>
<dbReference type="Pfam" id="PF13962">
    <property type="entry name" value="PGG"/>
    <property type="match status" value="2"/>
</dbReference>